<feature type="transmembrane region" description="Helical" evidence="6">
    <location>
        <begin position="97"/>
        <end position="118"/>
    </location>
</feature>
<feature type="transmembrane region" description="Helical" evidence="6">
    <location>
        <begin position="254"/>
        <end position="276"/>
    </location>
</feature>
<comment type="subcellular location">
    <subcellularLocation>
        <location evidence="1">Cell membrane</location>
        <topology evidence="1">Multi-pass membrane protein</topology>
    </subcellularLocation>
</comment>
<keyword evidence="4 6" id="KW-1133">Transmembrane helix</keyword>
<dbReference type="GO" id="GO:0004659">
    <property type="term" value="F:prenyltransferase activity"/>
    <property type="evidence" value="ECO:0007669"/>
    <property type="project" value="InterPro"/>
</dbReference>
<gene>
    <name evidence="7" type="ORF">CUN85_12405</name>
</gene>
<dbReference type="Pfam" id="PF01040">
    <property type="entry name" value="UbiA"/>
    <property type="match status" value="1"/>
</dbReference>
<dbReference type="EMBL" id="PGGK01000021">
    <property type="protein sequence ID" value="TGC06935.1"/>
    <property type="molecule type" value="Genomic_DNA"/>
</dbReference>
<evidence type="ECO:0000256" key="2">
    <source>
        <dbReference type="ARBA" id="ARBA00022679"/>
    </source>
</evidence>
<sequence>MTDRCPGTFEIIRAYGLLAMVVPLTISTAIAVIVTGGFNLSGLLLAAVVGFSIHISMNVYNDIYDTKQGCDTLDSGESIFSGGSAVMVKDPGLEGKLFTIARAGLVVGLLGTLGLLYISERELWPVFIFIFLAAAFLSKYYTAEPVKLAYRGLGEISIWLGFGPFAILLGAAAQGIPFHPLVITIMPATGLSTLIFAWGGQIVDMPYDRKAGKLGLVIRLGGLKSGTYGLMVLHAMLITNIIFAAYVFSNGWILILALVPYIALLPKVFALLMTGMEIRENVYEGARLNFFSFVVFSVTIMAGFFLMAVM</sequence>
<accession>A0A4E0PSH9</accession>
<dbReference type="GO" id="GO:0042371">
    <property type="term" value="P:vitamin K biosynthetic process"/>
    <property type="evidence" value="ECO:0007669"/>
    <property type="project" value="TreeGrafter"/>
</dbReference>
<comment type="caution">
    <text evidence="7">The sequence shown here is derived from an EMBL/GenBank/DDBJ whole genome shotgun (WGS) entry which is preliminary data.</text>
</comment>
<dbReference type="GO" id="GO:0005886">
    <property type="term" value="C:plasma membrane"/>
    <property type="evidence" value="ECO:0007669"/>
    <property type="project" value="UniProtKB-SubCell"/>
</dbReference>
<dbReference type="PANTHER" id="PTHR13929:SF0">
    <property type="entry name" value="UBIA PRENYLTRANSFERASE DOMAIN-CONTAINING PROTEIN 1"/>
    <property type="match status" value="1"/>
</dbReference>
<evidence type="ECO:0000256" key="3">
    <source>
        <dbReference type="ARBA" id="ARBA00022692"/>
    </source>
</evidence>
<organism evidence="7 8">
    <name type="scientific">Methanolobus halotolerans</name>
    <dbReference type="NCBI Taxonomy" id="2052935"/>
    <lineage>
        <taxon>Archaea</taxon>
        <taxon>Methanobacteriati</taxon>
        <taxon>Methanobacteriota</taxon>
        <taxon>Stenosarchaea group</taxon>
        <taxon>Methanomicrobia</taxon>
        <taxon>Methanosarcinales</taxon>
        <taxon>Methanosarcinaceae</taxon>
        <taxon>Methanolobus</taxon>
    </lineage>
</organism>
<dbReference type="RefSeq" id="WP_135390612.1">
    <property type="nucleotide sequence ID" value="NZ_PGGK01000021.1"/>
</dbReference>
<reference evidence="7 8" key="1">
    <citation type="submission" date="2017-11" db="EMBL/GenBank/DDBJ databases">
        <title>Isolation and Characterization of Methanogenic Archaea from Saline Meromictic Lake at Siberia.</title>
        <authorList>
            <person name="Shen Y."/>
            <person name="Huang H.-H."/>
            <person name="Lai M.-C."/>
            <person name="Chen S.-C."/>
        </authorList>
    </citation>
    <scope>NUCLEOTIDE SEQUENCE [LARGE SCALE GENOMIC DNA]</scope>
    <source>
        <strain evidence="7 8">SY-01</strain>
    </source>
</reference>
<evidence type="ECO:0000313" key="8">
    <source>
        <dbReference type="Proteomes" id="UP000297295"/>
    </source>
</evidence>
<dbReference type="OrthoDB" id="26687at2157"/>
<evidence type="ECO:0000256" key="5">
    <source>
        <dbReference type="ARBA" id="ARBA00023136"/>
    </source>
</evidence>
<feature type="transmembrane region" description="Helical" evidence="6">
    <location>
        <begin position="228"/>
        <end position="248"/>
    </location>
</feature>
<keyword evidence="8" id="KW-1185">Reference proteome</keyword>
<dbReference type="Proteomes" id="UP000297295">
    <property type="component" value="Unassembled WGS sequence"/>
</dbReference>
<keyword evidence="2 7" id="KW-0808">Transferase</keyword>
<feature type="transmembrane region" description="Helical" evidence="6">
    <location>
        <begin position="124"/>
        <end position="141"/>
    </location>
</feature>
<evidence type="ECO:0000256" key="4">
    <source>
        <dbReference type="ARBA" id="ARBA00022989"/>
    </source>
</evidence>
<evidence type="ECO:0000256" key="1">
    <source>
        <dbReference type="ARBA" id="ARBA00004651"/>
    </source>
</evidence>
<feature type="transmembrane region" description="Helical" evidence="6">
    <location>
        <begin position="40"/>
        <end position="60"/>
    </location>
</feature>
<dbReference type="GO" id="GO:0009234">
    <property type="term" value="P:menaquinone biosynthetic process"/>
    <property type="evidence" value="ECO:0007669"/>
    <property type="project" value="TreeGrafter"/>
</dbReference>
<evidence type="ECO:0000256" key="6">
    <source>
        <dbReference type="SAM" id="Phobius"/>
    </source>
</evidence>
<dbReference type="AlphaFoldDB" id="A0A4E0PSH9"/>
<keyword evidence="3 6" id="KW-0812">Transmembrane</keyword>
<dbReference type="InterPro" id="IPR026046">
    <property type="entry name" value="UBIAD1"/>
</dbReference>
<feature type="transmembrane region" description="Helical" evidence="6">
    <location>
        <begin position="288"/>
        <end position="309"/>
    </location>
</feature>
<feature type="transmembrane region" description="Helical" evidence="6">
    <location>
        <begin position="178"/>
        <end position="200"/>
    </location>
</feature>
<protein>
    <submittedName>
        <fullName evidence="7">Prenyltransferase</fullName>
    </submittedName>
</protein>
<name>A0A4E0PSH9_9EURY</name>
<dbReference type="CDD" id="cd13962">
    <property type="entry name" value="PT_UbiA_UBIAD1"/>
    <property type="match status" value="1"/>
</dbReference>
<keyword evidence="5 6" id="KW-0472">Membrane</keyword>
<dbReference type="InterPro" id="IPR000537">
    <property type="entry name" value="UbiA_prenyltransferase"/>
</dbReference>
<dbReference type="PANTHER" id="PTHR13929">
    <property type="entry name" value="1,4-DIHYDROXY-2-NAPHTHOATE OCTAPRENYLTRANSFERASE"/>
    <property type="match status" value="1"/>
</dbReference>
<evidence type="ECO:0000313" key="7">
    <source>
        <dbReference type="EMBL" id="TGC06935.1"/>
    </source>
</evidence>
<feature type="transmembrane region" description="Helical" evidence="6">
    <location>
        <begin position="12"/>
        <end position="34"/>
    </location>
</feature>
<feature type="transmembrane region" description="Helical" evidence="6">
    <location>
        <begin position="153"/>
        <end position="172"/>
    </location>
</feature>
<proteinExistence type="predicted"/>